<sequence>MSLETIYVVRHGFRCTWSVNPVTGETTASILSPTGIPADPPLTAHGVDQSKELATHLIALEKPIDAVYSSPYYRCLQTISPFVKRTNDRRRSSSEDGGGALSPLTVRAERGISEFFGTAHFDHPVPADKPLLQRLFPEINEAYQSRVVPCRRGESIEDLYGRVRSAVENIIEQCDAEGHRTVILCTHAAVVIALGRVLTGEFPKTVDVEDFGAFTCGLSKFRRPKPDPELGHGVSEESRGGLATGAMENGCRQAPNGCSVAGGGMQNTGNWVCEANSDCSFLSGGQERGWSFSGDEAFDPGDRILAAGGVGQNLTNGIAAVRSRSRTGSSRL</sequence>
<dbReference type="InterPro" id="IPR051710">
    <property type="entry name" value="Phosphatase_SH3-domain"/>
</dbReference>
<dbReference type="SUPFAM" id="SSF53254">
    <property type="entry name" value="Phosphoglycerate mutase-like"/>
    <property type="match status" value="1"/>
</dbReference>
<reference evidence="1" key="1">
    <citation type="submission" date="2018-03" db="EMBL/GenBank/DDBJ databases">
        <authorList>
            <person name="Guldener U."/>
        </authorList>
    </citation>
    <scope>NUCLEOTIDE SEQUENCE</scope>
</reference>
<organism evidence="1 2">
    <name type="scientific">Cephalotrichum gorgonifer</name>
    <dbReference type="NCBI Taxonomy" id="2041049"/>
    <lineage>
        <taxon>Eukaryota</taxon>
        <taxon>Fungi</taxon>
        <taxon>Dikarya</taxon>
        <taxon>Ascomycota</taxon>
        <taxon>Pezizomycotina</taxon>
        <taxon>Sordariomycetes</taxon>
        <taxon>Hypocreomycetidae</taxon>
        <taxon>Microascales</taxon>
        <taxon>Microascaceae</taxon>
        <taxon>Cephalotrichum</taxon>
    </lineage>
</organism>
<dbReference type="AlphaFoldDB" id="A0AAE8MVZ3"/>
<dbReference type="PANTHER" id="PTHR16469:SF51">
    <property type="entry name" value="TRANSCRIPTION FACTOR TAU 55 KDA SUBUNIT"/>
    <property type="match status" value="1"/>
</dbReference>
<name>A0AAE8MVZ3_9PEZI</name>
<dbReference type="EMBL" id="ONZQ02000004">
    <property type="protein sequence ID" value="SPO01068.1"/>
    <property type="molecule type" value="Genomic_DNA"/>
</dbReference>
<dbReference type="InterPro" id="IPR013078">
    <property type="entry name" value="His_Pase_superF_clade-1"/>
</dbReference>
<keyword evidence="1" id="KW-0648">Protein biosynthesis</keyword>
<dbReference type="Pfam" id="PF00300">
    <property type="entry name" value="His_Phos_1"/>
    <property type="match status" value="2"/>
</dbReference>
<gene>
    <name evidence="1" type="ORF">DNG_03815</name>
</gene>
<dbReference type="PANTHER" id="PTHR16469">
    <property type="entry name" value="UBIQUITIN-ASSOCIATED AND SH3 DOMAIN-CONTAINING BA-RELATED"/>
    <property type="match status" value="1"/>
</dbReference>
<evidence type="ECO:0000313" key="1">
    <source>
        <dbReference type="EMBL" id="SPO01068.1"/>
    </source>
</evidence>
<dbReference type="Proteomes" id="UP001187682">
    <property type="component" value="Unassembled WGS sequence"/>
</dbReference>
<protein>
    <submittedName>
        <fullName evidence="1">Related to transcription initiation factor</fullName>
    </submittedName>
</protein>
<comment type="caution">
    <text evidence="1">The sequence shown here is derived from an EMBL/GenBank/DDBJ whole genome shotgun (WGS) entry which is preliminary data.</text>
</comment>
<proteinExistence type="predicted"/>
<dbReference type="CDD" id="cd07067">
    <property type="entry name" value="HP_PGM_like"/>
    <property type="match status" value="1"/>
</dbReference>
<dbReference type="Gene3D" id="3.40.50.1240">
    <property type="entry name" value="Phosphoglycerate mutase-like"/>
    <property type="match status" value="1"/>
</dbReference>
<keyword evidence="1" id="KW-0396">Initiation factor</keyword>
<dbReference type="InterPro" id="IPR029033">
    <property type="entry name" value="His_PPase_superfam"/>
</dbReference>
<dbReference type="GO" id="GO:0003743">
    <property type="term" value="F:translation initiation factor activity"/>
    <property type="evidence" value="ECO:0007669"/>
    <property type="project" value="UniProtKB-KW"/>
</dbReference>
<dbReference type="SMART" id="SM00855">
    <property type="entry name" value="PGAM"/>
    <property type="match status" value="1"/>
</dbReference>
<keyword evidence="2" id="KW-1185">Reference proteome</keyword>
<accession>A0AAE8MVZ3</accession>
<evidence type="ECO:0000313" key="2">
    <source>
        <dbReference type="Proteomes" id="UP001187682"/>
    </source>
</evidence>